<gene>
    <name evidence="1" type="ORF">GGR31_000313</name>
</gene>
<dbReference type="Proteomes" id="UP001257659">
    <property type="component" value="Unassembled WGS sequence"/>
</dbReference>
<protein>
    <submittedName>
        <fullName evidence="1">Uncharacterized protein</fullName>
    </submittedName>
</protein>
<keyword evidence="2" id="KW-1185">Reference proteome</keyword>
<reference evidence="1 2" key="1">
    <citation type="submission" date="2023-07" db="EMBL/GenBank/DDBJ databases">
        <title>Genomic Encyclopedia of Type Strains, Phase IV (KMG-IV): sequencing the most valuable type-strain genomes for metagenomic binning, comparative biology and taxonomic classification.</title>
        <authorList>
            <person name="Goeker M."/>
        </authorList>
    </citation>
    <scope>NUCLEOTIDE SEQUENCE [LARGE SCALE GENOMIC DNA]</scope>
    <source>
        <strain evidence="1 2">DSM 102814</strain>
    </source>
</reference>
<dbReference type="RefSeq" id="WP_309726609.1">
    <property type="nucleotide sequence ID" value="NZ_JAVDQA010000001.1"/>
</dbReference>
<evidence type="ECO:0000313" key="1">
    <source>
        <dbReference type="EMBL" id="MDR6299697.1"/>
    </source>
</evidence>
<evidence type="ECO:0000313" key="2">
    <source>
        <dbReference type="Proteomes" id="UP001257659"/>
    </source>
</evidence>
<name>A0ABU1K3W1_9FLAO</name>
<comment type="caution">
    <text evidence="1">The sequence shown here is derived from an EMBL/GenBank/DDBJ whole genome shotgun (WGS) entry which is preliminary data.</text>
</comment>
<dbReference type="EMBL" id="JAVDQA010000001">
    <property type="protein sequence ID" value="MDR6299697.1"/>
    <property type="molecule type" value="Genomic_DNA"/>
</dbReference>
<organism evidence="1 2">
    <name type="scientific">Mesonia maritima</name>
    <dbReference type="NCBI Taxonomy" id="1793873"/>
    <lineage>
        <taxon>Bacteria</taxon>
        <taxon>Pseudomonadati</taxon>
        <taxon>Bacteroidota</taxon>
        <taxon>Flavobacteriia</taxon>
        <taxon>Flavobacteriales</taxon>
        <taxon>Flavobacteriaceae</taxon>
        <taxon>Mesonia</taxon>
    </lineage>
</organism>
<accession>A0ABU1K3W1</accession>
<sequence>MANNTLIATENLYDTNRQKHEVAVSHFQQTLFVEEFSVNFSWAENSSDAPINFHFTKPTQFYFAAEVFSAKIVEHYFLPDQRNLILQQLFPFHFFF</sequence>
<proteinExistence type="predicted"/>